<evidence type="ECO:0000313" key="2">
    <source>
        <dbReference type="EMBL" id="SEH79103.1"/>
    </source>
</evidence>
<dbReference type="STRING" id="370526.SAMN04489835_4167"/>
<feature type="compositionally biased region" description="Acidic residues" evidence="1">
    <location>
        <begin position="8"/>
        <end position="19"/>
    </location>
</feature>
<feature type="region of interest" description="Disordered" evidence="1">
    <location>
        <begin position="1"/>
        <end position="60"/>
    </location>
</feature>
<protein>
    <submittedName>
        <fullName evidence="2">Uncharacterized protein</fullName>
    </submittedName>
</protein>
<organism evidence="2 3">
    <name type="scientific">Mycolicibacterium rutilum</name>
    <name type="common">Mycobacterium rutilum</name>
    <dbReference type="NCBI Taxonomy" id="370526"/>
    <lineage>
        <taxon>Bacteria</taxon>
        <taxon>Bacillati</taxon>
        <taxon>Actinomycetota</taxon>
        <taxon>Actinomycetes</taxon>
        <taxon>Mycobacteriales</taxon>
        <taxon>Mycobacteriaceae</taxon>
        <taxon>Mycolicibacterium</taxon>
    </lineage>
</organism>
<name>A0A1H6L191_MYCRU</name>
<dbReference type="OrthoDB" id="4632397at2"/>
<dbReference type="EMBL" id="LT629971">
    <property type="protein sequence ID" value="SEH79103.1"/>
    <property type="molecule type" value="Genomic_DNA"/>
</dbReference>
<accession>A0A1H6L191</accession>
<gene>
    <name evidence="2" type="ORF">SAMN04489835_4167</name>
</gene>
<keyword evidence="3" id="KW-1185">Reference proteome</keyword>
<evidence type="ECO:0000313" key="3">
    <source>
        <dbReference type="Proteomes" id="UP000182915"/>
    </source>
</evidence>
<dbReference type="RefSeq" id="WP_083408772.1">
    <property type="nucleotide sequence ID" value="NZ_LT629971.1"/>
</dbReference>
<sequence length="60" mass="6382">MTPRPDDDNSEQDVDEDDNVASSRAGKEGDDDGTYVGRTFSDDSIDAGETGAEARSNDGR</sequence>
<proteinExistence type="predicted"/>
<evidence type="ECO:0000256" key="1">
    <source>
        <dbReference type="SAM" id="MobiDB-lite"/>
    </source>
</evidence>
<reference evidence="3" key="1">
    <citation type="submission" date="2016-10" db="EMBL/GenBank/DDBJ databases">
        <authorList>
            <person name="Varghese N."/>
            <person name="Submissions S."/>
        </authorList>
    </citation>
    <scope>NUCLEOTIDE SEQUENCE [LARGE SCALE GENOMIC DNA]</scope>
    <source>
        <strain evidence="3">DSM 45405</strain>
    </source>
</reference>
<dbReference type="Proteomes" id="UP000182915">
    <property type="component" value="Chromosome I"/>
</dbReference>
<dbReference type="AlphaFoldDB" id="A0A1H6L191"/>